<comment type="caution">
    <text evidence="1">The sequence shown here is derived from an EMBL/GenBank/DDBJ whole genome shotgun (WGS) entry which is preliminary data.</text>
</comment>
<evidence type="ECO:0008006" key="3">
    <source>
        <dbReference type="Google" id="ProtNLM"/>
    </source>
</evidence>
<organism evidence="1 2">
    <name type="scientific">Streptomyces caeruleatus</name>
    <dbReference type="NCBI Taxonomy" id="661399"/>
    <lineage>
        <taxon>Bacteria</taxon>
        <taxon>Bacillati</taxon>
        <taxon>Actinomycetota</taxon>
        <taxon>Actinomycetes</taxon>
        <taxon>Kitasatosporales</taxon>
        <taxon>Streptomycetaceae</taxon>
        <taxon>Streptomyces</taxon>
    </lineage>
</organism>
<sequence length="170" mass="17240">MSLFAVLLLVTGCQAEESPAGSGVTLLDGDTIDVSGPTLVAALPVDDQGDVVAAHARSQIPSLKSVALQYPDVRVLITDSDGNTTDGALRNFAANWSIPAGLVVAADSASAGARLSKDGQLHTLLIGADGHVAADWANQPAPTQAIVAALRKSTASPTTHPDNVVRGESP</sequence>
<dbReference type="EMBL" id="LMWY01000022">
    <property type="protein sequence ID" value="KUO03015.1"/>
    <property type="molecule type" value="Genomic_DNA"/>
</dbReference>
<evidence type="ECO:0000313" key="1">
    <source>
        <dbReference type="EMBL" id="KUO03015.1"/>
    </source>
</evidence>
<evidence type="ECO:0000313" key="2">
    <source>
        <dbReference type="Proteomes" id="UP000053429"/>
    </source>
</evidence>
<dbReference type="STRING" id="661399.AQJ67_18655"/>
<keyword evidence="2" id="KW-1185">Reference proteome</keyword>
<protein>
    <recommendedName>
        <fullName evidence="3">Thioredoxin domain-containing protein</fullName>
    </recommendedName>
</protein>
<reference evidence="1 2" key="1">
    <citation type="submission" date="2015-10" db="EMBL/GenBank/DDBJ databases">
        <title>Draft genome sequence of Streptomyces caeruleatus NRRL B-24802, type strain for the species Streptomyces caeruleatus.</title>
        <authorList>
            <person name="Ruckert C."/>
            <person name="Winkler A."/>
            <person name="Kalinowski J."/>
            <person name="Kampfer P."/>
            <person name="Glaeser S."/>
        </authorList>
    </citation>
    <scope>NUCLEOTIDE SEQUENCE [LARGE SCALE GENOMIC DNA]</scope>
    <source>
        <strain evidence="1 2">NRRL B-24802</strain>
    </source>
</reference>
<dbReference type="Proteomes" id="UP000053429">
    <property type="component" value="Unassembled WGS sequence"/>
</dbReference>
<proteinExistence type="predicted"/>
<name>A0A101U2Z0_9ACTN</name>
<dbReference type="AlphaFoldDB" id="A0A101U2Z0"/>
<gene>
    <name evidence="1" type="ORF">AQJ67_18655</name>
</gene>
<accession>A0A101U2Z0</accession>